<dbReference type="Proteomes" id="UP000886520">
    <property type="component" value="Chromosome 19"/>
</dbReference>
<reference evidence="1" key="1">
    <citation type="submission" date="2021-01" db="EMBL/GenBank/DDBJ databases">
        <title>Adiantum capillus-veneris genome.</title>
        <authorList>
            <person name="Fang Y."/>
            <person name="Liao Q."/>
        </authorList>
    </citation>
    <scope>NUCLEOTIDE SEQUENCE</scope>
    <source>
        <strain evidence="1">H3</strain>
        <tissue evidence="1">Leaf</tissue>
    </source>
</reference>
<organism evidence="1 2">
    <name type="scientific">Adiantum capillus-veneris</name>
    <name type="common">Maidenhair fern</name>
    <dbReference type="NCBI Taxonomy" id="13818"/>
    <lineage>
        <taxon>Eukaryota</taxon>
        <taxon>Viridiplantae</taxon>
        <taxon>Streptophyta</taxon>
        <taxon>Embryophyta</taxon>
        <taxon>Tracheophyta</taxon>
        <taxon>Polypodiopsida</taxon>
        <taxon>Polypodiidae</taxon>
        <taxon>Polypodiales</taxon>
        <taxon>Pteridineae</taxon>
        <taxon>Pteridaceae</taxon>
        <taxon>Vittarioideae</taxon>
        <taxon>Adiantum</taxon>
    </lineage>
</organism>
<gene>
    <name evidence="1" type="ORF">GOP47_0019537</name>
</gene>
<protein>
    <submittedName>
        <fullName evidence="1">Uncharacterized protein</fullName>
    </submittedName>
</protein>
<evidence type="ECO:0000313" key="1">
    <source>
        <dbReference type="EMBL" id="KAI5064842.1"/>
    </source>
</evidence>
<name>A0A9D4UC00_ADICA</name>
<comment type="caution">
    <text evidence="1">The sequence shown here is derived from an EMBL/GenBank/DDBJ whole genome shotgun (WGS) entry which is preliminary data.</text>
</comment>
<dbReference type="EMBL" id="JABFUD020000019">
    <property type="protein sequence ID" value="KAI5064842.1"/>
    <property type="molecule type" value="Genomic_DNA"/>
</dbReference>
<dbReference type="AlphaFoldDB" id="A0A9D4UC00"/>
<sequence>MKISSSAIQGIASRQGALPIHIRQGASRAHTRLNYIQSPSAVLCDTHCPCSLCSWFPLIGFGTHNHPQNDEVLASLAAKGGG</sequence>
<proteinExistence type="predicted"/>
<evidence type="ECO:0000313" key="2">
    <source>
        <dbReference type="Proteomes" id="UP000886520"/>
    </source>
</evidence>
<accession>A0A9D4UC00</accession>
<keyword evidence="2" id="KW-1185">Reference proteome</keyword>